<name>A0A5K7YIM6_9BACT</name>
<evidence type="ECO:0000259" key="3">
    <source>
        <dbReference type="Pfam" id="PF13511"/>
    </source>
</evidence>
<feature type="signal peptide" evidence="2">
    <location>
        <begin position="1"/>
        <end position="22"/>
    </location>
</feature>
<reference evidence="4 5" key="1">
    <citation type="submission" date="2019-11" db="EMBL/GenBank/DDBJ databases">
        <title>Comparative genomics of hydrocarbon-degrading Desulfosarcina strains.</title>
        <authorList>
            <person name="Watanabe M."/>
            <person name="Kojima H."/>
            <person name="Fukui M."/>
        </authorList>
    </citation>
    <scope>NUCLEOTIDE SEQUENCE [LARGE SCALE GENOMIC DNA]</scope>
    <source>
        <strain evidence="4 5">PL12</strain>
    </source>
</reference>
<dbReference type="KEGG" id="dalk:DSCA_34520"/>
<accession>A0A5K7YIM6</accession>
<keyword evidence="2" id="KW-0732">Signal</keyword>
<dbReference type="Proteomes" id="UP000427906">
    <property type="component" value="Chromosome"/>
</dbReference>
<evidence type="ECO:0000256" key="1">
    <source>
        <dbReference type="SAM" id="MobiDB-lite"/>
    </source>
</evidence>
<feature type="region of interest" description="Disordered" evidence="1">
    <location>
        <begin position="59"/>
        <end position="110"/>
    </location>
</feature>
<evidence type="ECO:0000313" key="4">
    <source>
        <dbReference type="EMBL" id="BBO69522.1"/>
    </source>
</evidence>
<feature type="compositionally biased region" description="Basic and acidic residues" evidence="1">
    <location>
        <begin position="62"/>
        <end position="110"/>
    </location>
</feature>
<evidence type="ECO:0000256" key="2">
    <source>
        <dbReference type="SAM" id="SignalP"/>
    </source>
</evidence>
<organism evidence="4 5">
    <name type="scientific">Desulfosarcina alkanivorans</name>
    <dbReference type="NCBI Taxonomy" id="571177"/>
    <lineage>
        <taxon>Bacteria</taxon>
        <taxon>Pseudomonadati</taxon>
        <taxon>Thermodesulfobacteriota</taxon>
        <taxon>Desulfobacteria</taxon>
        <taxon>Desulfobacterales</taxon>
        <taxon>Desulfosarcinaceae</taxon>
        <taxon>Desulfosarcina</taxon>
    </lineage>
</organism>
<keyword evidence="5" id="KW-1185">Reference proteome</keyword>
<dbReference type="EMBL" id="AP021874">
    <property type="protein sequence ID" value="BBO69522.1"/>
    <property type="molecule type" value="Genomic_DNA"/>
</dbReference>
<feature type="domain" description="DUF4124" evidence="3">
    <location>
        <begin position="12"/>
        <end position="56"/>
    </location>
</feature>
<gene>
    <name evidence="4" type="ORF">DSCA_34520</name>
</gene>
<sequence length="158" mass="17981">MHRTIVAGLTALLFLLGGTATAGTIYTWTDADGVKRYSNSQPPEDARDVQTIEEIQYDQGAEDQRRQEFDRMVQEASEDADRHFETRAREKEQQAEASRQRRQEAKDRQIEEARAELLKEMDAIQDRGYSATFTQGMKENLIKAVQEKIDQLEAGAGD</sequence>
<dbReference type="RefSeq" id="WP_155317551.1">
    <property type="nucleotide sequence ID" value="NZ_AP021874.1"/>
</dbReference>
<dbReference type="OrthoDB" id="5421846at2"/>
<dbReference type="AlphaFoldDB" id="A0A5K7YIM6"/>
<evidence type="ECO:0000313" key="5">
    <source>
        <dbReference type="Proteomes" id="UP000427906"/>
    </source>
</evidence>
<protein>
    <recommendedName>
        <fullName evidence="3">DUF4124 domain-containing protein</fullName>
    </recommendedName>
</protein>
<proteinExistence type="predicted"/>
<dbReference type="InterPro" id="IPR025392">
    <property type="entry name" value="DUF4124"/>
</dbReference>
<dbReference type="Pfam" id="PF13511">
    <property type="entry name" value="DUF4124"/>
    <property type="match status" value="1"/>
</dbReference>
<feature type="chain" id="PRO_5024294368" description="DUF4124 domain-containing protein" evidence="2">
    <location>
        <begin position="23"/>
        <end position="158"/>
    </location>
</feature>